<proteinExistence type="predicted"/>
<dbReference type="Pfam" id="PF11984">
    <property type="entry name" value="DUF3485"/>
    <property type="match status" value="1"/>
</dbReference>
<dbReference type="EMBL" id="CADCWA010000202">
    <property type="protein sequence ID" value="CAA9534239.1"/>
    <property type="molecule type" value="Genomic_DNA"/>
</dbReference>
<organism evidence="2">
    <name type="scientific">uncultured Sphingomonas sp</name>
    <dbReference type="NCBI Taxonomy" id="158754"/>
    <lineage>
        <taxon>Bacteria</taxon>
        <taxon>Pseudomonadati</taxon>
        <taxon>Pseudomonadota</taxon>
        <taxon>Alphaproteobacteria</taxon>
        <taxon>Sphingomonadales</taxon>
        <taxon>Sphingomonadaceae</taxon>
        <taxon>Sphingomonas</taxon>
        <taxon>environmental samples</taxon>
    </lineage>
</organism>
<accession>A0A6J4TYT4</accession>
<sequence length="235" mass="25111">MTGILGQAPSGADGRKGATRREVLVGGGLLATALASGLLARNAALADPTIDRELHIPDTVGRWSRSADEGILIPRAEEDEQLYDQVVTGYYTSDSAPSVLLLIAYGSAQTGTTQLHRPEVCYPAAGFRVRELPDVSLQLRGRSIGARTMTAVATRRVEQILYWSRVGRDFPTSTNDQRWSVLRQTFQGLVPDGALVRLSIIDPDRPAAIALLAGFAAALVEASPPGMRHLLTGPA</sequence>
<dbReference type="RefSeq" id="WP_294171202.1">
    <property type="nucleotide sequence ID" value="NZ_CADCWA010000202.1"/>
</dbReference>
<evidence type="ECO:0000259" key="1">
    <source>
        <dbReference type="Pfam" id="PF11984"/>
    </source>
</evidence>
<reference evidence="2" key="1">
    <citation type="submission" date="2020-02" db="EMBL/GenBank/DDBJ databases">
        <authorList>
            <person name="Meier V. D."/>
        </authorList>
    </citation>
    <scope>NUCLEOTIDE SEQUENCE</scope>
    <source>
        <strain evidence="2">AVDCRST_MAG31</strain>
    </source>
</reference>
<dbReference type="NCBIfam" id="TIGR02914">
    <property type="entry name" value="EpsI_fam"/>
    <property type="match status" value="1"/>
</dbReference>
<dbReference type="InterPro" id="IPR006311">
    <property type="entry name" value="TAT_signal"/>
</dbReference>
<protein>
    <recommendedName>
        <fullName evidence="1">Methanolan biosynthesis EpsI domain-containing protein</fullName>
    </recommendedName>
</protein>
<gene>
    <name evidence="2" type="ORF">AVDCRST_MAG31-2671</name>
</gene>
<dbReference type="InterPro" id="IPR014263">
    <property type="entry name" value="Methanolan_biosynth_EpsI"/>
</dbReference>
<dbReference type="PROSITE" id="PS51318">
    <property type="entry name" value="TAT"/>
    <property type="match status" value="1"/>
</dbReference>
<feature type="domain" description="Methanolan biosynthesis EpsI" evidence="1">
    <location>
        <begin position="25"/>
        <end position="223"/>
    </location>
</feature>
<name>A0A6J4TYT4_9SPHN</name>
<dbReference type="AlphaFoldDB" id="A0A6J4TYT4"/>
<evidence type="ECO:0000313" key="2">
    <source>
        <dbReference type="EMBL" id="CAA9534239.1"/>
    </source>
</evidence>